<proteinExistence type="predicted"/>
<comment type="caution">
    <text evidence="1">The sequence shown here is derived from an EMBL/GenBank/DDBJ whole genome shotgun (WGS) entry which is preliminary data.</text>
</comment>
<sequence>MQAQIDFDQTFAKQEGENVRKFCRMMRDRHDILRKYENDWATMALLQRFIKSQRQMKKRKLTKEANLLASETATATATGTDKEDAVNAEDSSMSDDGSEKSDRERTAFESATEYDTWLGFSEGCAMEM</sequence>
<evidence type="ECO:0000313" key="2">
    <source>
        <dbReference type="Proteomes" id="UP000814033"/>
    </source>
</evidence>
<protein>
    <submittedName>
        <fullName evidence="1">Uncharacterized protein</fullName>
    </submittedName>
</protein>
<reference evidence="1" key="2">
    <citation type="journal article" date="2022" name="New Phytol.">
        <title>Evolutionary transition to the ectomycorrhizal habit in the genomes of a hyperdiverse lineage of mushroom-forming fungi.</title>
        <authorList>
            <person name="Looney B."/>
            <person name="Miyauchi S."/>
            <person name="Morin E."/>
            <person name="Drula E."/>
            <person name="Courty P.E."/>
            <person name="Kohler A."/>
            <person name="Kuo A."/>
            <person name="LaButti K."/>
            <person name="Pangilinan J."/>
            <person name="Lipzen A."/>
            <person name="Riley R."/>
            <person name="Andreopoulos W."/>
            <person name="He G."/>
            <person name="Johnson J."/>
            <person name="Nolan M."/>
            <person name="Tritt A."/>
            <person name="Barry K.W."/>
            <person name="Grigoriev I.V."/>
            <person name="Nagy L.G."/>
            <person name="Hibbett D."/>
            <person name="Henrissat B."/>
            <person name="Matheny P.B."/>
            <person name="Labbe J."/>
            <person name="Martin F.M."/>
        </authorList>
    </citation>
    <scope>NUCLEOTIDE SEQUENCE</scope>
    <source>
        <strain evidence="1">FP105234-sp</strain>
    </source>
</reference>
<reference evidence="1" key="1">
    <citation type="submission" date="2021-02" db="EMBL/GenBank/DDBJ databases">
        <authorList>
            <consortium name="DOE Joint Genome Institute"/>
            <person name="Ahrendt S."/>
            <person name="Looney B.P."/>
            <person name="Miyauchi S."/>
            <person name="Morin E."/>
            <person name="Drula E."/>
            <person name="Courty P.E."/>
            <person name="Chicoki N."/>
            <person name="Fauchery L."/>
            <person name="Kohler A."/>
            <person name="Kuo A."/>
            <person name="Labutti K."/>
            <person name="Pangilinan J."/>
            <person name="Lipzen A."/>
            <person name="Riley R."/>
            <person name="Andreopoulos W."/>
            <person name="He G."/>
            <person name="Johnson J."/>
            <person name="Barry K.W."/>
            <person name="Grigoriev I.V."/>
            <person name="Nagy L."/>
            <person name="Hibbett D."/>
            <person name="Henrissat B."/>
            <person name="Matheny P.B."/>
            <person name="Labbe J."/>
            <person name="Martin F."/>
        </authorList>
    </citation>
    <scope>NUCLEOTIDE SEQUENCE</scope>
    <source>
        <strain evidence="1">FP105234-sp</strain>
    </source>
</reference>
<organism evidence="1 2">
    <name type="scientific">Auriscalpium vulgare</name>
    <dbReference type="NCBI Taxonomy" id="40419"/>
    <lineage>
        <taxon>Eukaryota</taxon>
        <taxon>Fungi</taxon>
        <taxon>Dikarya</taxon>
        <taxon>Basidiomycota</taxon>
        <taxon>Agaricomycotina</taxon>
        <taxon>Agaricomycetes</taxon>
        <taxon>Russulales</taxon>
        <taxon>Auriscalpiaceae</taxon>
        <taxon>Auriscalpium</taxon>
    </lineage>
</organism>
<evidence type="ECO:0000313" key="1">
    <source>
        <dbReference type="EMBL" id="KAI0045337.1"/>
    </source>
</evidence>
<dbReference type="EMBL" id="MU275954">
    <property type="protein sequence ID" value="KAI0045337.1"/>
    <property type="molecule type" value="Genomic_DNA"/>
</dbReference>
<dbReference type="Proteomes" id="UP000814033">
    <property type="component" value="Unassembled WGS sequence"/>
</dbReference>
<accession>A0ACB8RNG6</accession>
<keyword evidence="2" id="KW-1185">Reference proteome</keyword>
<gene>
    <name evidence="1" type="ORF">FA95DRAFT_1561218</name>
</gene>
<name>A0ACB8RNG6_9AGAM</name>